<accession>A0A364N562</accession>
<dbReference type="Gene3D" id="3.40.50.1000">
    <property type="entry name" value="HAD superfamily/HAD-like"/>
    <property type="match status" value="1"/>
</dbReference>
<dbReference type="InterPro" id="IPR052898">
    <property type="entry name" value="ACAD10-like"/>
</dbReference>
<keyword evidence="4" id="KW-1185">Reference proteome</keyword>
<dbReference type="STRING" id="183478.A0A364N562"/>
<comment type="function">
    <text evidence="1">S-adenosyl-L-methionine-dependent protein methyltransferase that trimethylates the N-terminal glycine 'Gly-2' of elongation factor 1-alpha, before also catalyzing the mono- and dimethylation of 'Lys-3'.</text>
</comment>
<dbReference type="EMBL" id="QGDH01000051">
    <property type="protein sequence ID" value="RAR12230.1"/>
    <property type="molecule type" value="Genomic_DNA"/>
</dbReference>
<evidence type="ECO:0000256" key="2">
    <source>
        <dbReference type="SAM" id="MobiDB-lite"/>
    </source>
</evidence>
<dbReference type="HAMAP" id="MF_03223">
    <property type="entry name" value="Methyltr_EFM7"/>
    <property type="match status" value="1"/>
</dbReference>
<dbReference type="InterPro" id="IPR029063">
    <property type="entry name" value="SAM-dependent_MTases_sf"/>
</dbReference>
<dbReference type="GO" id="GO:0032259">
    <property type="term" value="P:methylation"/>
    <property type="evidence" value="ECO:0007669"/>
    <property type="project" value="UniProtKB-KW"/>
</dbReference>
<dbReference type="CDD" id="cd02440">
    <property type="entry name" value="AdoMet_MTases"/>
    <property type="match status" value="1"/>
</dbReference>
<comment type="caution">
    <text evidence="3">The sequence shown here is derived from an EMBL/GenBank/DDBJ whole genome shotgun (WGS) entry which is preliminary data.</text>
</comment>
<dbReference type="Pfam" id="PF10294">
    <property type="entry name" value="Methyltransf_16"/>
    <property type="match status" value="1"/>
</dbReference>
<feature type="region of interest" description="Disordered" evidence="2">
    <location>
        <begin position="640"/>
        <end position="680"/>
    </location>
</feature>
<keyword evidence="1" id="KW-0963">Cytoplasm</keyword>
<feature type="binding site" evidence="1">
    <location>
        <position position="137"/>
    </location>
    <ligand>
        <name>S-adenosyl-L-methionine</name>
        <dbReference type="ChEBI" id="CHEBI:59789"/>
    </ligand>
</feature>
<proteinExistence type="inferred from homology"/>
<dbReference type="SUPFAM" id="SSF53335">
    <property type="entry name" value="S-adenosyl-L-methionine-dependent methyltransferases"/>
    <property type="match status" value="1"/>
</dbReference>
<dbReference type="Proteomes" id="UP000249619">
    <property type="component" value="Unassembled WGS sequence"/>
</dbReference>
<evidence type="ECO:0000313" key="3">
    <source>
        <dbReference type="EMBL" id="RAR12230.1"/>
    </source>
</evidence>
<dbReference type="InterPro" id="IPR036412">
    <property type="entry name" value="HAD-like_sf"/>
</dbReference>
<dbReference type="GO" id="GO:0005737">
    <property type="term" value="C:cytoplasm"/>
    <property type="evidence" value="ECO:0007669"/>
    <property type="project" value="UniProtKB-SubCell"/>
</dbReference>
<dbReference type="InterPro" id="IPR023214">
    <property type="entry name" value="HAD_sf"/>
</dbReference>
<name>A0A364N562_STELY</name>
<dbReference type="SFLD" id="SFLDG01129">
    <property type="entry name" value="C1.5:_HAD__Beta-PGM__Phosphata"/>
    <property type="match status" value="1"/>
</dbReference>
<dbReference type="PROSITE" id="PS51560">
    <property type="entry name" value="SAM_MT_NNT1"/>
    <property type="match status" value="1"/>
</dbReference>
<evidence type="ECO:0000313" key="4">
    <source>
        <dbReference type="Proteomes" id="UP000249619"/>
    </source>
</evidence>
<dbReference type="InterPro" id="IPR019410">
    <property type="entry name" value="Methyltransf_16"/>
</dbReference>
<evidence type="ECO:0000256" key="1">
    <source>
        <dbReference type="HAMAP-Rule" id="MF_03223"/>
    </source>
</evidence>
<dbReference type="PANTHER" id="PTHR47829:SF1">
    <property type="entry name" value="HAD FAMILY PHOSPHATASE"/>
    <property type="match status" value="1"/>
</dbReference>
<keyword evidence="1" id="KW-0949">S-adenosyl-L-methionine</keyword>
<reference evidence="4" key="1">
    <citation type="submission" date="2018-05" db="EMBL/GenBank/DDBJ databases">
        <title>Draft genome sequence of Stemphylium lycopersici strain CIDEFI 213.</title>
        <authorList>
            <person name="Medina R."/>
            <person name="Franco M.E.E."/>
            <person name="Lucentini C.G."/>
            <person name="Saparrat M.C.N."/>
            <person name="Balatti P.A."/>
        </authorList>
    </citation>
    <scope>NUCLEOTIDE SEQUENCE [LARGE SCALE GENOMIC DNA]</scope>
    <source>
        <strain evidence="4">CIDEFI 213</strain>
    </source>
</reference>
<dbReference type="InterPro" id="IPR025784">
    <property type="entry name" value="EFM7"/>
</dbReference>
<dbReference type="GO" id="GO:0016279">
    <property type="term" value="F:protein-lysine N-methyltransferase activity"/>
    <property type="evidence" value="ECO:0007669"/>
    <property type="project" value="UniProtKB-UniRule"/>
</dbReference>
<comment type="similarity">
    <text evidence="1">Belongs to the class I-like SAM-binding methyltransferase superfamily. EFM7 family.</text>
</comment>
<dbReference type="PANTHER" id="PTHR47829">
    <property type="entry name" value="HYDROLASE, PUTATIVE (AFU_ORTHOLOGUE AFUA_1G12880)-RELATED"/>
    <property type="match status" value="1"/>
</dbReference>
<feature type="binding site" evidence="1">
    <location>
        <position position="160"/>
    </location>
    <ligand>
        <name>S-adenosyl-L-methionine</name>
        <dbReference type="ChEBI" id="CHEBI:59789"/>
    </ligand>
</feature>
<dbReference type="SUPFAM" id="SSF56784">
    <property type="entry name" value="HAD-like"/>
    <property type="match status" value="1"/>
</dbReference>
<keyword evidence="1" id="KW-0808">Transferase</keyword>
<dbReference type="Gene3D" id="1.10.150.240">
    <property type="entry name" value="Putative phosphatase, domain 2"/>
    <property type="match status" value="1"/>
</dbReference>
<feature type="binding site" evidence="1">
    <location>
        <begin position="82"/>
        <end position="84"/>
    </location>
    <ligand>
        <name>S-adenosyl-L-methionine</name>
        <dbReference type="ChEBI" id="CHEBI:59789"/>
    </ligand>
</feature>
<keyword evidence="1" id="KW-0489">Methyltransferase</keyword>
<dbReference type="GO" id="GO:0071885">
    <property type="term" value="F:N-terminal protein N-methyltransferase activity"/>
    <property type="evidence" value="ECO:0007669"/>
    <property type="project" value="UniProtKB-UniRule"/>
</dbReference>
<dbReference type="EC" id="2.1.1.-" evidence="1"/>
<dbReference type="OrthoDB" id="1694274at2759"/>
<organism evidence="3 4">
    <name type="scientific">Stemphylium lycopersici</name>
    <name type="common">Tomato gray leaf spot disease fungus</name>
    <name type="synonym">Thyrospora lycopersici</name>
    <dbReference type="NCBI Taxonomy" id="183478"/>
    <lineage>
        <taxon>Eukaryota</taxon>
        <taxon>Fungi</taxon>
        <taxon>Dikarya</taxon>
        <taxon>Ascomycota</taxon>
        <taxon>Pezizomycotina</taxon>
        <taxon>Dothideomycetes</taxon>
        <taxon>Pleosporomycetidae</taxon>
        <taxon>Pleosporales</taxon>
        <taxon>Pleosporineae</taxon>
        <taxon>Pleosporaceae</taxon>
        <taxon>Stemphylium</taxon>
    </lineage>
</organism>
<feature type="binding site" evidence="1">
    <location>
        <position position="55"/>
    </location>
    <ligand>
        <name>S-adenosyl-L-methionine</name>
        <dbReference type="ChEBI" id="CHEBI:59789"/>
    </ligand>
</feature>
<sequence>MSSEAGDESLDLFQEPADYYQPEKQATFASHQLLSGKELTVRLVGHNPLWGHHLWNAGRTISTFLEEHADRLVRDKTVLELGAGAGLPSIVCALKGAAQTVVTDYPDADLIENLRYNIDHCDLISKPVKIVAEGYLWGAPTEDLMKHLDKESGFDVLILADLLFNHSEHAKLIKSVELTLKKSPSSRAYVFFSPYRPWLYEKDLAFFDLAKEAGFTVTKMFEKVMDKVMFEEDPGDELLRRTVFGFVSRSRTVSTRSISEEVETYRTLPHDAPLAVALQAHIKVHIYEEPVNEIDVESIWALNSPDWVDLMLYNIARFDVFNMQPTGGYIEHFIRTEMAQLHDRSTARMEEMWLRNKQIVRGESHAQGFCGFVGRTGILEKSESVTAAHLCCAMPFTRMVAGASQITPTAFGGEMEFRCFIDLTTPEYSAPSSPLFGIFTCNGWPAEKVGSVENTDLRIQTLPSAHTREPISVLPKGEPQILHRLNSVPAAIADVECLVPSLLENRAVMCGLATNIGYYRAYGRISSSSLDAILIHILTAGDPEHSLFELIKYQIAYYEHQIYRAGFSHERASKHQRSGQGSYAECDEERLAQFMGSKVYCNVADRSSSRASDITCREMQHSRAQVLRMSERLMMTSISDSTSNVTKDWPPPPGSGDFSRTRLHNGPGLTDKKKPKIRLPRDDRGPRGLAFFTTIVNMTSSSKPPKAILFDIGGVVVISPFQAILDYEIENKIPIGYINFAIQKGPHDTGAWQLIERGEVELNDDWFASFKHQLSRPEVWSEYLQKLAQQESVGGGQAIAGGKPTVPQINAKKLFWRMMKISRAPDPYMYPALRKLGESGKFVLGAFSNNVTFPAGILDDEGNLFTKELVHPPAPNPYANDSGDITKCFDIFLGSAAVGVRKPDPEAYKLAVREMDKIAKKKGMGEVTAGDTLFLDDIGINLKFAKKTGLRTIKVNLGKTKDAVKELEEAAGIPLLDEKAKL</sequence>
<dbReference type="Gene3D" id="3.40.50.150">
    <property type="entry name" value="Vaccinia Virus protein VP39"/>
    <property type="match status" value="1"/>
</dbReference>
<feature type="binding site" evidence="1">
    <location>
        <position position="104"/>
    </location>
    <ligand>
        <name>S-adenosyl-L-methionine</name>
        <dbReference type="ChEBI" id="CHEBI:59789"/>
    </ligand>
</feature>
<dbReference type="AlphaFoldDB" id="A0A364N562"/>
<gene>
    <name evidence="1" type="primary">EFM7</name>
    <name evidence="3" type="ORF">DDE83_004236</name>
</gene>
<protein>
    <recommendedName>
        <fullName evidence="1">Protein N-terminal and lysine N-methyltransferase EFM7</fullName>
        <ecNumber evidence="1">2.1.1.-</ecNumber>
    </recommendedName>
    <alternativeName>
        <fullName evidence="1">Elongation factor methyltransferase 7</fullName>
    </alternativeName>
</protein>
<dbReference type="SFLD" id="SFLDS00003">
    <property type="entry name" value="Haloacid_Dehalogenase"/>
    <property type="match status" value="1"/>
</dbReference>
<comment type="subcellular location">
    <subcellularLocation>
        <location evidence="1">Cytoplasm</location>
    </subcellularLocation>
</comment>
<dbReference type="InterPro" id="IPR023198">
    <property type="entry name" value="PGP-like_dom2"/>
</dbReference>